<dbReference type="PROSITE" id="PS50835">
    <property type="entry name" value="IG_LIKE"/>
    <property type="match status" value="1"/>
</dbReference>
<dbReference type="RefSeq" id="XP_034107367.1">
    <property type="nucleotide sequence ID" value="XM_034251476.2"/>
</dbReference>
<accession>A0A6P8YKN1</accession>
<dbReference type="CDD" id="cd00096">
    <property type="entry name" value="Ig"/>
    <property type="match status" value="1"/>
</dbReference>
<name>A0A6P8YKN1_DROAB</name>
<protein>
    <submittedName>
        <fullName evidence="6">Uncharacterized protein LOC117570049</fullName>
    </submittedName>
</protein>
<reference evidence="6" key="1">
    <citation type="submission" date="2025-08" db="UniProtKB">
        <authorList>
            <consortium name="RefSeq"/>
        </authorList>
    </citation>
    <scope>IDENTIFICATION</scope>
    <source>
        <strain evidence="6">15112-1751.03</strain>
        <tissue evidence="6">Whole Adult</tissue>
    </source>
</reference>
<dbReference type="SMART" id="SM00409">
    <property type="entry name" value="IG"/>
    <property type="match status" value="1"/>
</dbReference>
<dbReference type="InterPro" id="IPR013783">
    <property type="entry name" value="Ig-like_fold"/>
</dbReference>
<keyword evidence="3" id="KW-0732">Signal</keyword>
<dbReference type="Gene3D" id="2.60.40.10">
    <property type="entry name" value="Immunoglobulins"/>
    <property type="match status" value="1"/>
</dbReference>
<evidence type="ECO:0000259" key="4">
    <source>
        <dbReference type="PROSITE" id="PS50835"/>
    </source>
</evidence>
<feature type="transmembrane region" description="Helical" evidence="2">
    <location>
        <begin position="172"/>
        <end position="191"/>
    </location>
</feature>
<feature type="region of interest" description="Disordered" evidence="1">
    <location>
        <begin position="36"/>
        <end position="62"/>
    </location>
</feature>
<keyword evidence="2" id="KW-1133">Transmembrane helix</keyword>
<dbReference type="SUPFAM" id="SSF48726">
    <property type="entry name" value="Immunoglobulin"/>
    <property type="match status" value="1"/>
</dbReference>
<proteinExistence type="predicted"/>
<evidence type="ECO:0000313" key="5">
    <source>
        <dbReference type="Proteomes" id="UP000515160"/>
    </source>
</evidence>
<gene>
    <name evidence="6" type="primary">LOC117570049</name>
</gene>
<evidence type="ECO:0000256" key="3">
    <source>
        <dbReference type="SAM" id="SignalP"/>
    </source>
</evidence>
<dbReference type="GeneID" id="117570049"/>
<evidence type="ECO:0000256" key="2">
    <source>
        <dbReference type="SAM" id="Phobius"/>
    </source>
</evidence>
<sequence length="196" mass="21269">MVSSRALNKLLMSAALLIAGCSLVFSYPSGTEDNEGMLNDDYEYDDASNVPSPQTKPAKDIGPQQNISVTVTGILGEEVVLKCDTKIGKDTVINWYRGEKIISTGTNLVQPNFSLNPSNFDLTILNSSPQSAGDYYCTRYPSGSHTFIKLVLNEHSLDIITPESSKSSQSSIHGLAATLMWSLSAVFVAALQQYKH</sequence>
<dbReference type="AlphaFoldDB" id="A0A6P8YKN1"/>
<dbReference type="InterPro" id="IPR003599">
    <property type="entry name" value="Ig_sub"/>
</dbReference>
<dbReference type="OrthoDB" id="8019355at2759"/>
<feature type="compositionally biased region" description="Acidic residues" evidence="1">
    <location>
        <begin position="36"/>
        <end position="46"/>
    </location>
</feature>
<feature type="chain" id="PRO_5027997403" evidence="3">
    <location>
        <begin position="27"/>
        <end position="196"/>
    </location>
</feature>
<dbReference type="PROSITE" id="PS51257">
    <property type="entry name" value="PROKAR_LIPOPROTEIN"/>
    <property type="match status" value="1"/>
</dbReference>
<feature type="signal peptide" evidence="3">
    <location>
        <begin position="1"/>
        <end position="26"/>
    </location>
</feature>
<dbReference type="InterPro" id="IPR036179">
    <property type="entry name" value="Ig-like_dom_sf"/>
</dbReference>
<feature type="domain" description="Ig-like" evidence="4">
    <location>
        <begin position="53"/>
        <end position="138"/>
    </location>
</feature>
<evidence type="ECO:0000256" key="1">
    <source>
        <dbReference type="SAM" id="MobiDB-lite"/>
    </source>
</evidence>
<keyword evidence="5" id="KW-1185">Reference proteome</keyword>
<dbReference type="Proteomes" id="UP000515160">
    <property type="component" value="Chromosome 3"/>
</dbReference>
<organism evidence="5 6">
    <name type="scientific">Drosophila albomicans</name>
    <name type="common">Fruit fly</name>
    <dbReference type="NCBI Taxonomy" id="7291"/>
    <lineage>
        <taxon>Eukaryota</taxon>
        <taxon>Metazoa</taxon>
        <taxon>Ecdysozoa</taxon>
        <taxon>Arthropoda</taxon>
        <taxon>Hexapoda</taxon>
        <taxon>Insecta</taxon>
        <taxon>Pterygota</taxon>
        <taxon>Neoptera</taxon>
        <taxon>Endopterygota</taxon>
        <taxon>Diptera</taxon>
        <taxon>Brachycera</taxon>
        <taxon>Muscomorpha</taxon>
        <taxon>Ephydroidea</taxon>
        <taxon>Drosophilidae</taxon>
        <taxon>Drosophila</taxon>
    </lineage>
</organism>
<evidence type="ECO:0000313" key="6">
    <source>
        <dbReference type="RefSeq" id="XP_034107367.1"/>
    </source>
</evidence>
<dbReference type="InterPro" id="IPR007110">
    <property type="entry name" value="Ig-like_dom"/>
</dbReference>
<keyword evidence="2" id="KW-0472">Membrane</keyword>
<keyword evidence="2" id="KW-0812">Transmembrane</keyword>